<keyword evidence="6" id="KW-1185">Reference proteome</keyword>
<dbReference type="PANTHER" id="PTHR37456:SF6">
    <property type="entry name" value="COLLAGEN ALPHA-1(XXIII) CHAIN-LIKE ISOFORM X2"/>
    <property type="match status" value="1"/>
</dbReference>
<dbReference type="InterPro" id="IPR013320">
    <property type="entry name" value="ConA-like_dom_sf"/>
</dbReference>
<dbReference type="Proteomes" id="UP000314986">
    <property type="component" value="Unassembled WGS sequence"/>
</dbReference>
<feature type="region of interest" description="Disordered" evidence="3">
    <location>
        <begin position="159"/>
        <end position="230"/>
    </location>
</feature>
<dbReference type="SMART" id="SM00210">
    <property type="entry name" value="TSPN"/>
    <property type="match status" value="1"/>
</dbReference>
<comment type="subcellular location">
    <subcellularLocation>
        <location evidence="1">Secreted</location>
    </subcellularLocation>
</comment>
<sequence length="304" mass="31881">MLGDASRSIWNLWEVSDADGREQVGIRFFGDSKSLDFFYRTPSDTLMFQTFTTVDVLFDGSWHKLLLSVKKNEITLLIDCKEVSTAQVNDKQPISGNGYTSIAKRALEDSSVSLDLQQLELYCNADKAFSEGCCELSDLCDGSVEYSLAGDLPHCKCSHGQPGAQGSTGPQGQEGQKGTAGEPGRPGNQGIRGDTGAYGRFGDTGPQGIVGIKGNKGVSGRPGQSGVPGPKGYKGFQGGVGFKGVLGEPGARGEVGPKGEKGARGIVGQEGIWGFPGIKGDEGFHGVKGDQGPPGTRVILSFVL</sequence>
<dbReference type="Gene3D" id="2.60.120.200">
    <property type="match status" value="1"/>
</dbReference>
<feature type="compositionally biased region" description="Polar residues" evidence="3">
    <location>
        <begin position="164"/>
        <end position="176"/>
    </location>
</feature>
<evidence type="ECO:0000256" key="2">
    <source>
        <dbReference type="ARBA" id="ARBA00022737"/>
    </source>
</evidence>
<reference evidence="6" key="1">
    <citation type="journal article" date="2006" name="Science">
        <title>Ancient noncoding elements conserved in the human genome.</title>
        <authorList>
            <person name="Venkatesh B."/>
            <person name="Kirkness E.F."/>
            <person name="Loh Y.H."/>
            <person name="Halpern A.L."/>
            <person name="Lee A.P."/>
            <person name="Johnson J."/>
            <person name="Dandona N."/>
            <person name="Viswanathan L.D."/>
            <person name="Tay A."/>
            <person name="Venter J.C."/>
            <person name="Strausberg R.L."/>
            <person name="Brenner S."/>
        </authorList>
    </citation>
    <scope>NUCLEOTIDE SEQUENCE [LARGE SCALE GENOMIC DNA]</scope>
</reference>
<dbReference type="InterPro" id="IPR048287">
    <property type="entry name" value="TSPN-like_N"/>
</dbReference>
<reference evidence="5" key="4">
    <citation type="submission" date="2025-08" db="UniProtKB">
        <authorList>
            <consortium name="Ensembl"/>
        </authorList>
    </citation>
    <scope>IDENTIFICATION</scope>
</reference>
<accession>A0A4W3JPN6</accession>
<evidence type="ECO:0000256" key="1">
    <source>
        <dbReference type="ARBA" id="ARBA00004613"/>
    </source>
</evidence>
<evidence type="ECO:0000313" key="5">
    <source>
        <dbReference type="Ensembl" id="ENSCMIP00000040038.1"/>
    </source>
</evidence>
<protein>
    <recommendedName>
        <fullName evidence="4">Thrombospondin-like N-terminal domain-containing protein</fullName>
    </recommendedName>
</protein>
<dbReference type="Ensembl" id="ENSCMIT00000040609.1">
    <property type="protein sequence ID" value="ENSCMIP00000040038.1"/>
    <property type="gene ID" value="ENSCMIG00000016743.1"/>
</dbReference>
<feature type="domain" description="Thrombospondin-like N-terminal" evidence="4">
    <location>
        <begin position="1"/>
        <end position="125"/>
    </location>
</feature>
<dbReference type="SUPFAM" id="SSF49899">
    <property type="entry name" value="Concanavalin A-like lectins/glucanases"/>
    <property type="match status" value="1"/>
</dbReference>
<dbReference type="STRING" id="7868.ENSCMIP00000040038"/>
<evidence type="ECO:0000313" key="6">
    <source>
        <dbReference type="Proteomes" id="UP000314986"/>
    </source>
</evidence>
<dbReference type="PANTHER" id="PTHR37456">
    <property type="entry name" value="SI:CH211-266K2.1"/>
    <property type="match status" value="1"/>
</dbReference>
<dbReference type="InterPro" id="IPR008160">
    <property type="entry name" value="Collagen"/>
</dbReference>
<name>A0A4W3JPN6_CALMI</name>
<keyword evidence="2" id="KW-0677">Repeat</keyword>
<dbReference type="GeneTree" id="ENSGT00940000168119"/>
<proteinExistence type="predicted"/>
<reference evidence="5" key="5">
    <citation type="submission" date="2025-09" db="UniProtKB">
        <authorList>
            <consortium name="Ensembl"/>
        </authorList>
    </citation>
    <scope>IDENTIFICATION</scope>
</reference>
<evidence type="ECO:0000259" key="4">
    <source>
        <dbReference type="SMART" id="SM00210"/>
    </source>
</evidence>
<reference evidence="6" key="2">
    <citation type="journal article" date="2007" name="PLoS Biol.">
        <title>Survey sequencing and comparative analysis of the elephant shark (Callorhinchus milii) genome.</title>
        <authorList>
            <person name="Venkatesh B."/>
            <person name="Kirkness E.F."/>
            <person name="Loh Y.H."/>
            <person name="Halpern A.L."/>
            <person name="Lee A.P."/>
            <person name="Johnson J."/>
            <person name="Dandona N."/>
            <person name="Viswanathan L.D."/>
            <person name="Tay A."/>
            <person name="Venter J.C."/>
            <person name="Strausberg R.L."/>
            <person name="Brenner S."/>
        </authorList>
    </citation>
    <scope>NUCLEOTIDE SEQUENCE [LARGE SCALE GENOMIC DNA]</scope>
</reference>
<dbReference type="InParanoid" id="A0A4W3JPN6"/>
<dbReference type="GO" id="GO:0005576">
    <property type="term" value="C:extracellular region"/>
    <property type="evidence" value="ECO:0007669"/>
    <property type="project" value="UniProtKB-SubCell"/>
</dbReference>
<evidence type="ECO:0000256" key="3">
    <source>
        <dbReference type="SAM" id="MobiDB-lite"/>
    </source>
</evidence>
<dbReference type="OMA" id="HRFRMEM"/>
<dbReference type="AlphaFoldDB" id="A0A4W3JPN6"/>
<dbReference type="Pfam" id="PF01391">
    <property type="entry name" value="Collagen"/>
    <property type="match status" value="2"/>
</dbReference>
<organism evidence="5 6">
    <name type="scientific">Callorhinchus milii</name>
    <name type="common">Ghost shark</name>
    <dbReference type="NCBI Taxonomy" id="7868"/>
    <lineage>
        <taxon>Eukaryota</taxon>
        <taxon>Metazoa</taxon>
        <taxon>Chordata</taxon>
        <taxon>Craniata</taxon>
        <taxon>Vertebrata</taxon>
        <taxon>Chondrichthyes</taxon>
        <taxon>Holocephali</taxon>
        <taxon>Chimaeriformes</taxon>
        <taxon>Callorhinchidae</taxon>
        <taxon>Callorhinchus</taxon>
    </lineage>
</organism>
<dbReference type="InterPro" id="IPR050938">
    <property type="entry name" value="Collagen_Structural_Proteins"/>
</dbReference>
<reference evidence="6" key="3">
    <citation type="journal article" date="2014" name="Nature">
        <title>Elephant shark genome provides unique insights into gnathostome evolution.</title>
        <authorList>
            <consortium name="International Elephant Shark Genome Sequencing Consortium"/>
            <person name="Venkatesh B."/>
            <person name="Lee A.P."/>
            <person name="Ravi V."/>
            <person name="Maurya A.K."/>
            <person name="Lian M.M."/>
            <person name="Swann J.B."/>
            <person name="Ohta Y."/>
            <person name="Flajnik M.F."/>
            <person name="Sutoh Y."/>
            <person name="Kasahara M."/>
            <person name="Hoon S."/>
            <person name="Gangu V."/>
            <person name="Roy S.W."/>
            <person name="Irimia M."/>
            <person name="Korzh V."/>
            <person name="Kondrychyn I."/>
            <person name="Lim Z.W."/>
            <person name="Tay B.H."/>
            <person name="Tohari S."/>
            <person name="Kong K.W."/>
            <person name="Ho S."/>
            <person name="Lorente-Galdos B."/>
            <person name="Quilez J."/>
            <person name="Marques-Bonet T."/>
            <person name="Raney B.J."/>
            <person name="Ingham P.W."/>
            <person name="Tay A."/>
            <person name="Hillier L.W."/>
            <person name="Minx P."/>
            <person name="Boehm T."/>
            <person name="Wilson R.K."/>
            <person name="Brenner S."/>
            <person name="Warren W.C."/>
        </authorList>
    </citation>
    <scope>NUCLEOTIDE SEQUENCE [LARGE SCALE GENOMIC DNA]</scope>
</reference>